<keyword evidence="2" id="KW-1133">Transmembrane helix</keyword>
<reference evidence="4" key="1">
    <citation type="journal article" date="2019" name="Int. J. Syst. Evol. Microbiol.">
        <title>The Global Catalogue of Microorganisms (GCM) 10K type strain sequencing project: providing services to taxonomists for standard genome sequencing and annotation.</title>
        <authorList>
            <consortium name="The Broad Institute Genomics Platform"/>
            <consortium name="The Broad Institute Genome Sequencing Center for Infectious Disease"/>
            <person name="Wu L."/>
            <person name="Ma J."/>
        </authorList>
    </citation>
    <scope>NUCLEOTIDE SEQUENCE [LARGE SCALE GENOMIC DNA]</scope>
    <source>
        <strain evidence="4">JCM 3115</strain>
    </source>
</reference>
<keyword evidence="2" id="KW-0472">Membrane</keyword>
<keyword evidence="2" id="KW-0812">Transmembrane</keyword>
<proteinExistence type="predicted"/>
<name>A0ABQ2QLB9_9ACTN</name>
<evidence type="ECO:0000313" key="3">
    <source>
        <dbReference type="EMBL" id="GGP84419.1"/>
    </source>
</evidence>
<dbReference type="Proteomes" id="UP000611554">
    <property type="component" value="Unassembled WGS sequence"/>
</dbReference>
<evidence type="ECO:0000256" key="2">
    <source>
        <dbReference type="SAM" id="Phobius"/>
    </source>
</evidence>
<evidence type="ECO:0000256" key="1">
    <source>
        <dbReference type="SAM" id="MobiDB-lite"/>
    </source>
</evidence>
<feature type="compositionally biased region" description="Basic and acidic residues" evidence="1">
    <location>
        <begin position="1"/>
        <end position="11"/>
    </location>
</feature>
<organism evidence="3 4">
    <name type="scientific">Streptosporangium pseudovulgare</name>
    <dbReference type="NCBI Taxonomy" id="35765"/>
    <lineage>
        <taxon>Bacteria</taxon>
        <taxon>Bacillati</taxon>
        <taxon>Actinomycetota</taxon>
        <taxon>Actinomycetes</taxon>
        <taxon>Streptosporangiales</taxon>
        <taxon>Streptosporangiaceae</taxon>
        <taxon>Streptosporangium</taxon>
    </lineage>
</organism>
<evidence type="ECO:0000313" key="4">
    <source>
        <dbReference type="Proteomes" id="UP000611554"/>
    </source>
</evidence>
<gene>
    <name evidence="3" type="ORF">GCM10010140_11910</name>
</gene>
<feature type="transmembrane region" description="Helical" evidence="2">
    <location>
        <begin position="64"/>
        <end position="85"/>
    </location>
</feature>
<keyword evidence="4" id="KW-1185">Reference proteome</keyword>
<comment type="caution">
    <text evidence="3">The sequence shown here is derived from an EMBL/GenBank/DDBJ whole genome shotgun (WGS) entry which is preliminary data.</text>
</comment>
<protein>
    <submittedName>
        <fullName evidence="3">Uncharacterized protein</fullName>
    </submittedName>
</protein>
<dbReference type="EMBL" id="BMQJ01000002">
    <property type="protein sequence ID" value="GGP84419.1"/>
    <property type="molecule type" value="Genomic_DNA"/>
</dbReference>
<sequence length="117" mass="13285">MPIRPKADTKLRYKRSQKHSDPSCGLRLDPSPLSLRSRLRQEPGLSFVSDGMAMSVYRVWLRHGVAALLVLPLLCIVLLSFPAWVSWPFLAEDKRKTVLSFVRQLTQWAQAIGGVRN</sequence>
<feature type="region of interest" description="Disordered" evidence="1">
    <location>
        <begin position="1"/>
        <end position="29"/>
    </location>
</feature>
<accession>A0ABQ2QLB9</accession>